<evidence type="ECO:0000313" key="8">
    <source>
        <dbReference type="Proteomes" id="UP000238196"/>
    </source>
</evidence>
<dbReference type="InterPro" id="IPR003594">
    <property type="entry name" value="HATPase_dom"/>
</dbReference>
<dbReference type="EC" id="2.7.13.3" evidence="2"/>
<evidence type="ECO:0000256" key="2">
    <source>
        <dbReference type="ARBA" id="ARBA00012438"/>
    </source>
</evidence>
<dbReference type="SUPFAM" id="SSF55874">
    <property type="entry name" value="ATPase domain of HSP90 chaperone/DNA topoisomerase II/histidine kinase"/>
    <property type="match status" value="1"/>
</dbReference>
<reference evidence="7 8" key="1">
    <citation type="submission" date="2018-02" db="EMBL/GenBank/DDBJ databases">
        <title>novel marine gammaproteobacteria from coastal saline agro ecosystem.</title>
        <authorList>
            <person name="Krishnan R."/>
            <person name="Ramesh Kumar N."/>
        </authorList>
    </citation>
    <scope>NUCLEOTIDE SEQUENCE [LARGE SCALE GENOMIC DNA]</scope>
    <source>
        <strain evidence="7 8">228</strain>
    </source>
</reference>
<feature type="domain" description="Histidine kinase" evidence="6">
    <location>
        <begin position="194"/>
        <end position="400"/>
    </location>
</feature>
<dbReference type="InterPro" id="IPR000014">
    <property type="entry name" value="PAS"/>
</dbReference>
<organism evidence="7 8">
    <name type="scientific">Proteobacteria bacterium 228</name>
    <dbReference type="NCBI Taxonomy" id="2083153"/>
    <lineage>
        <taxon>Bacteria</taxon>
        <taxon>Pseudomonadati</taxon>
        <taxon>Pseudomonadota</taxon>
    </lineage>
</organism>
<dbReference type="CDD" id="cd00130">
    <property type="entry name" value="PAS"/>
    <property type="match status" value="1"/>
</dbReference>
<dbReference type="InterPro" id="IPR003661">
    <property type="entry name" value="HisK_dim/P_dom"/>
</dbReference>
<keyword evidence="3" id="KW-0597">Phosphoprotein</keyword>
<dbReference type="InterPro" id="IPR005467">
    <property type="entry name" value="His_kinase_dom"/>
</dbReference>
<dbReference type="Proteomes" id="UP000238196">
    <property type="component" value="Unassembled WGS sequence"/>
</dbReference>
<gene>
    <name evidence="7" type="ORF">C4K68_05045</name>
</gene>
<dbReference type="CDD" id="cd00075">
    <property type="entry name" value="HATPase"/>
    <property type="match status" value="1"/>
</dbReference>
<dbReference type="Pfam" id="PF13188">
    <property type="entry name" value="PAS_8"/>
    <property type="match status" value="1"/>
</dbReference>
<evidence type="ECO:0000313" key="7">
    <source>
        <dbReference type="EMBL" id="PPC78423.1"/>
    </source>
</evidence>
<dbReference type="PRINTS" id="PR00344">
    <property type="entry name" value="BCTRLSENSOR"/>
</dbReference>
<dbReference type="Pfam" id="PF00512">
    <property type="entry name" value="HisKA"/>
    <property type="match status" value="1"/>
</dbReference>
<dbReference type="InterPro" id="IPR036097">
    <property type="entry name" value="HisK_dim/P_sf"/>
</dbReference>
<feature type="region of interest" description="Disordered" evidence="5">
    <location>
        <begin position="1"/>
        <end position="23"/>
    </location>
</feature>
<proteinExistence type="predicted"/>
<dbReference type="Gene3D" id="1.10.287.130">
    <property type="match status" value="1"/>
</dbReference>
<dbReference type="Gene3D" id="3.30.450.20">
    <property type="entry name" value="PAS domain"/>
    <property type="match status" value="1"/>
</dbReference>
<comment type="caution">
    <text evidence="7">The sequence shown here is derived from an EMBL/GenBank/DDBJ whole genome shotgun (WGS) entry which is preliminary data.</text>
</comment>
<dbReference type="InterPro" id="IPR036890">
    <property type="entry name" value="HATPase_C_sf"/>
</dbReference>
<evidence type="ECO:0000256" key="3">
    <source>
        <dbReference type="ARBA" id="ARBA00022553"/>
    </source>
</evidence>
<dbReference type="GO" id="GO:0000155">
    <property type="term" value="F:phosphorelay sensor kinase activity"/>
    <property type="evidence" value="ECO:0007669"/>
    <property type="project" value="InterPro"/>
</dbReference>
<dbReference type="EMBL" id="PRLP01000015">
    <property type="protein sequence ID" value="PPC78423.1"/>
    <property type="molecule type" value="Genomic_DNA"/>
</dbReference>
<evidence type="ECO:0000256" key="4">
    <source>
        <dbReference type="SAM" id="Coils"/>
    </source>
</evidence>
<dbReference type="SMART" id="SM00091">
    <property type="entry name" value="PAS"/>
    <property type="match status" value="1"/>
</dbReference>
<dbReference type="AlphaFoldDB" id="A0A2S5KUN4"/>
<dbReference type="Pfam" id="PF02518">
    <property type="entry name" value="HATPase_c"/>
    <property type="match status" value="1"/>
</dbReference>
<accession>A0A2S5KUN4</accession>
<dbReference type="SMART" id="SM00387">
    <property type="entry name" value="HATPase_c"/>
    <property type="match status" value="1"/>
</dbReference>
<dbReference type="SUPFAM" id="SSF47384">
    <property type="entry name" value="Homodimeric domain of signal transducing histidine kinase"/>
    <property type="match status" value="1"/>
</dbReference>
<evidence type="ECO:0000259" key="6">
    <source>
        <dbReference type="PROSITE" id="PS50109"/>
    </source>
</evidence>
<keyword evidence="7" id="KW-0808">Transferase</keyword>
<evidence type="ECO:0000256" key="1">
    <source>
        <dbReference type="ARBA" id="ARBA00000085"/>
    </source>
</evidence>
<dbReference type="PANTHER" id="PTHR43065:SF29">
    <property type="entry name" value="SENSOR PROTEIN KINASE FLES"/>
    <property type="match status" value="1"/>
</dbReference>
<dbReference type="InterPro" id="IPR004358">
    <property type="entry name" value="Sig_transdc_His_kin-like_C"/>
</dbReference>
<dbReference type="CDD" id="cd00082">
    <property type="entry name" value="HisKA"/>
    <property type="match status" value="1"/>
</dbReference>
<sequence length="421" mass="46304">MTSKGDKVSAPSQGQEKEAEQDALQRQLLLTTAFTEFNQLAGELSQRYQALEQEVLQLRVQLAEQEQQQQRAESDRLAVTEQYEALLDILPLGMVMIDNRGQIRRANPTALALLGEPLEDELWFNVIRRSFAPRKDDGHEISLRSGRRVSVLTNSLPDQAGQIVLLHDLTETRLLQSRLSHHERLTAMGQMVAALAHQVRTPLSAALLYASHLQNPTLAEQQRLQFAGKLRSRLLNIEQQIKDMLIFSRGETQLNDVMTVNQLLRAIEDALDVPLTGHDADCDIRDDSQGAVVQINREVLIGAVLNLVNNALQACPAGVELHLVGERLGEQVAISVIDPGPGISAEHIQKVLQPFYTTKAQGTGLGLAVVQAVAKAHGGRFELSSRPGQTCARIILPCYQGSVASSSIDEQDPRSTVGELK</sequence>
<feature type="coiled-coil region" evidence="4">
    <location>
        <begin position="34"/>
        <end position="82"/>
    </location>
</feature>
<dbReference type="SMART" id="SM00388">
    <property type="entry name" value="HisKA"/>
    <property type="match status" value="1"/>
</dbReference>
<dbReference type="Gene3D" id="3.30.565.10">
    <property type="entry name" value="Histidine kinase-like ATPase, C-terminal domain"/>
    <property type="match status" value="1"/>
</dbReference>
<dbReference type="OrthoDB" id="5294724at2"/>
<keyword evidence="4" id="KW-0175">Coiled coil</keyword>
<dbReference type="SUPFAM" id="SSF55785">
    <property type="entry name" value="PYP-like sensor domain (PAS domain)"/>
    <property type="match status" value="1"/>
</dbReference>
<dbReference type="PANTHER" id="PTHR43065">
    <property type="entry name" value="SENSOR HISTIDINE KINASE"/>
    <property type="match status" value="1"/>
</dbReference>
<protein>
    <recommendedName>
        <fullName evidence="2">histidine kinase</fullName>
        <ecNumber evidence="2">2.7.13.3</ecNumber>
    </recommendedName>
</protein>
<comment type="catalytic activity">
    <reaction evidence="1">
        <text>ATP + protein L-histidine = ADP + protein N-phospho-L-histidine.</text>
        <dbReference type="EC" id="2.7.13.3"/>
    </reaction>
</comment>
<dbReference type="PROSITE" id="PS50109">
    <property type="entry name" value="HIS_KIN"/>
    <property type="match status" value="1"/>
</dbReference>
<dbReference type="InterPro" id="IPR035965">
    <property type="entry name" value="PAS-like_dom_sf"/>
</dbReference>
<evidence type="ECO:0000256" key="5">
    <source>
        <dbReference type="SAM" id="MobiDB-lite"/>
    </source>
</evidence>
<keyword evidence="7" id="KW-0418">Kinase</keyword>
<name>A0A2S5KUN4_9PROT</name>